<protein>
    <submittedName>
        <fullName evidence="2">TAXI family TRAP transporter solute-binding subunit</fullName>
    </submittedName>
</protein>
<proteinExistence type="predicted"/>
<dbReference type="PANTHER" id="PTHR42941">
    <property type="entry name" value="SLL1037 PROTEIN"/>
    <property type="match status" value="1"/>
</dbReference>
<dbReference type="AlphaFoldDB" id="A0A845BDT9"/>
<dbReference type="SUPFAM" id="SSF53850">
    <property type="entry name" value="Periplasmic binding protein-like II"/>
    <property type="match status" value="1"/>
</dbReference>
<dbReference type="Gene3D" id="3.40.190.10">
    <property type="entry name" value="Periplasmic binding protein-like II"/>
    <property type="match status" value="2"/>
</dbReference>
<dbReference type="Proteomes" id="UP000460715">
    <property type="component" value="Unassembled WGS sequence"/>
</dbReference>
<name>A0A845BDT9_9PROT</name>
<dbReference type="RefSeq" id="WP_160939159.1">
    <property type="nucleotide sequence ID" value="NZ_SNVJ01000027.1"/>
</dbReference>
<dbReference type="NCBIfam" id="TIGR02122">
    <property type="entry name" value="TRAP_TAXI"/>
    <property type="match status" value="1"/>
</dbReference>
<evidence type="ECO:0000256" key="1">
    <source>
        <dbReference type="SAM" id="SignalP"/>
    </source>
</evidence>
<comment type="caution">
    <text evidence="2">The sequence shown here is derived from an EMBL/GenBank/DDBJ whole genome shotgun (WGS) entry which is preliminary data.</text>
</comment>
<accession>A0A845BDT9</accession>
<dbReference type="EMBL" id="SNVJ01000027">
    <property type="protein sequence ID" value="MXP65753.1"/>
    <property type="molecule type" value="Genomic_DNA"/>
</dbReference>
<dbReference type="Pfam" id="PF16868">
    <property type="entry name" value="NMT1_3"/>
    <property type="match status" value="1"/>
</dbReference>
<feature type="chain" id="PRO_5032490921" evidence="1">
    <location>
        <begin position="28"/>
        <end position="321"/>
    </location>
</feature>
<keyword evidence="1" id="KW-0732">Signal</keyword>
<dbReference type="PANTHER" id="PTHR42941:SF1">
    <property type="entry name" value="SLL1037 PROTEIN"/>
    <property type="match status" value="1"/>
</dbReference>
<organism evidence="2 3">
    <name type="scientific">Teichococcus coralli</name>
    <dbReference type="NCBI Taxonomy" id="2545983"/>
    <lineage>
        <taxon>Bacteria</taxon>
        <taxon>Pseudomonadati</taxon>
        <taxon>Pseudomonadota</taxon>
        <taxon>Alphaproteobacteria</taxon>
        <taxon>Acetobacterales</taxon>
        <taxon>Roseomonadaceae</taxon>
        <taxon>Roseomonas</taxon>
    </lineage>
</organism>
<dbReference type="InterPro" id="IPR006311">
    <property type="entry name" value="TAT_signal"/>
</dbReference>
<dbReference type="PROSITE" id="PS51318">
    <property type="entry name" value="TAT"/>
    <property type="match status" value="1"/>
</dbReference>
<evidence type="ECO:0000313" key="2">
    <source>
        <dbReference type="EMBL" id="MXP65753.1"/>
    </source>
</evidence>
<dbReference type="InterPro" id="IPR011852">
    <property type="entry name" value="TRAP_TAXI"/>
</dbReference>
<keyword evidence="3" id="KW-1185">Reference proteome</keyword>
<feature type="signal peptide" evidence="1">
    <location>
        <begin position="1"/>
        <end position="27"/>
    </location>
</feature>
<gene>
    <name evidence="2" type="ORF">E0493_20595</name>
</gene>
<evidence type="ECO:0000313" key="3">
    <source>
        <dbReference type="Proteomes" id="UP000460715"/>
    </source>
</evidence>
<sequence length="321" mass="34540">MKELSIGRRGALLAGAAGLLASPVAMAQGARRSMADMTRDANAGTVGVISGGVDGTYIRIAADLAAVLDEGDYLRVLPVLGKGSLQNISDLLYLRGIDLAIVQSDVLAAATRDRLYPGVGQLVQYVTKLYDEEVHVLARRDIERVEDLAGKPVNMDLRGSGTAMTASLIFEGLGVQVQPVHAPQDTALERLRRGEIAALVYVAGKPARLFSGVRAEDNLHLLALPLVPALLETYLPATIRNADYPALVSESGAVQTVAVGAVLAVYAWKPGTERYAKVVRFLERFRSKFPALLQPPRHPKWREVNLTAEVPGWTRFAPATE</sequence>
<reference evidence="2 3" key="1">
    <citation type="submission" date="2019-03" db="EMBL/GenBank/DDBJ databases">
        <title>Roseomonas sp. a novel Roseomonas species isolated from Sea whip Gorgonian.</title>
        <authorList>
            <person name="Li F."/>
            <person name="Pan X."/>
            <person name="Huang S."/>
            <person name="Li Z."/>
            <person name="Meng B."/>
        </authorList>
    </citation>
    <scope>NUCLEOTIDE SEQUENCE [LARGE SCALE GENOMIC DNA]</scope>
    <source>
        <strain evidence="2 3">M0104</strain>
    </source>
</reference>
<dbReference type="OrthoDB" id="8188218at2"/>